<dbReference type="GeneID" id="34526294"/>
<dbReference type="OrthoDB" id="4063618at2759"/>
<accession>J7S6V1</accession>
<name>J7S6V1_HUIN7</name>
<dbReference type="KEGG" id="kng:KNAG_0E03360"/>
<evidence type="ECO:0000313" key="1">
    <source>
        <dbReference type="EMBL" id="CCK70594.1"/>
    </source>
</evidence>
<reference evidence="2" key="2">
    <citation type="submission" date="2012-08" db="EMBL/GenBank/DDBJ databases">
        <title>Genome sequence of Kazachstania naganishii.</title>
        <authorList>
            <person name="Gordon J.L."/>
            <person name="Armisen D."/>
            <person name="Proux-Wera E."/>
            <person name="OhEigeartaigh S.S."/>
            <person name="Byrne K.P."/>
            <person name="Wolfe K.H."/>
        </authorList>
    </citation>
    <scope>NUCLEOTIDE SEQUENCE [LARGE SCALE GENOMIC DNA]</scope>
    <source>
        <strain evidence="2">ATCC MYA-139 / BCRC 22969 / CBS 8797 / CCRC 22969 / KCTC 17520 / NBRC 10181 / NCYC 3082</strain>
    </source>
</reference>
<gene>
    <name evidence="1" type="primary">KNAG0E03360</name>
    <name evidence="1" type="ordered locus">KNAG_0E03360</name>
</gene>
<dbReference type="Proteomes" id="UP000006310">
    <property type="component" value="Chromosome 5"/>
</dbReference>
<sequence>MPSRQSIDSDYNALFERDEQLQHSANALSVYRQDHRRNGGSGTRGSGSLSSIKRHIVNVDGVTKLNYEMIKNTPGNFVLRDDAATPIDEEDDPSEEIQFAELDAIKTKCYKSALYAMNDEYLRSLETGAMSRHHTAKSSTHTTPLSPEEQVECLYEIQKNLIHDYRKVCQEEKKWFVLKELLLDANLELDLFSEQERVPSNKAQEPYRITKINLGTINPPNNNTLSAINALSFHRKRKLDTER</sequence>
<dbReference type="RefSeq" id="XP_022464840.1">
    <property type="nucleotide sequence ID" value="XM_022608333.1"/>
</dbReference>
<dbReference type="eggNOG" id="ENOG502S125">
    <property type="taxonomic scope" value="Eukaryota"/>
</dbReference>
<dbReference type="STRING" id="1071383.J7S6V1"/>
<proteinExistence type="predicted"/>
<organism evidence="1 2">
    <name type="scientific">Huiozyma naganishii (strain ATCC MYA-139 / BCRC 22969 / CBS 8797 / KCTC 17520 / NBRC 10181 / NCYC 3082 / Yp74L-3)</name>
    <name type="common">Yeast</name>
    <name type="synonym">Kazachstania naganishii</name>
    <dbReference type="NCBI Taxonomy" id="1071383"/>
    <lineage>
        <taxon>Eukaryota</taxon>
        <taxon>Fungi</taxon>
        <taxon>Dikarya</taxon>
        <taxon>Ascomycota</taxon>
        <taxon>Saccharomycotina</taxon>
        <taxon>Saccharomycetes</taxon>
        <taxon>Saccharomycetales</taxon>
        <taxon>Saccharomycetaceae</taxon>
        <taxon>Huiozyma</taxon>
    </lineage>
</organism>
<dbReference type="EMBL" id="HE978318">
    <property type="protein sequence ID" value="CCK70594.1"/>
    <property type="molecule type" value="Genomic_DNA"/>
</dbReference>
<keyword evidence="2" id="KW-1185">Reference proteome</keyword>
<reference evidence="1 2" key="1">
    <citation type="journal article" date="2011" name="Proc. Natl. Acad. Sci. U.S.A.">
        <title>Evolutionary erosion of yeast sex chromosomes by mating-type switching accidents.</title>
        <authorList>
            <person name="Gordon J.L."/>
            <person name="Armisen D."/>
            <person name="Proux-Wera E."/>
            <person name="Oheigeartaigh S.S."/>
            <person name="Byrne K.P."/>
            <person name="Wolfe K.H."/>
        </authorList>
    </citation>
    <scope>NUCLEOTIDE SEQUENCE [LARGE SCALE GENOMIC DNA]</scope>
    <source>
        <strain evidence="2">ATCC MYA-139 / BCRC 22969 / CBS 8797 / CCRC 22969 / KCTC 17520 / NBRC 10181 / NCYC 3082</strain>
    </source>
</reference>
<dbReference type="HOGENOM" id="CLU_105947_0_0_1"/>
<protein>
    <submittedName>
        <fullName evidence="1">Uncharacterized protein</fullName>
    </submittedName>
</protein>
<dbReference type="OMA" id="KINYEMV"/>
<evidence type="ECO:0000313" key="2">
    <source>
        <dbReference type="Proteomes" id="UP000006310"/>
    </source>
</evidence>
<dbReference type="AlphaFoldDB" id="J7S6V1"/>